<dbReference type="AlphaFoldDB" id="A0A928VTI8"/>
<dbReference type="InterPro" id="IPR032710">
    <property type="entry name" value="NTF2-like_dom_sf"/>
</dbReference>
<sequence length="162" mass="18271">MNDSLLNSLADRLKIIETIDGFGMAIDLRDWQKFRSLFADAVEFDYSSIGEVAGTLHPDEIVNTARNDLGGFQATQHMMANHQVNLAGDRATCLAHVRAQHFLPNDRSEPIFEMGGYYTAGLIRINSDWKIQRWKFSVLWSGGNQLLFDLAKQITGDRPEIV</sequence>
<protein>
    <submittedName>
        <fullName evidence="2">Nuclear transport factor 2 family protein</fullName>
    </submittedName>
</protein>
<reference evidence="2" key="1">
    <citation type="submission" date="2020-10" db="EMBL/GenBank/DDBJ databases">
        <authorList>
            <person name="Castelo-Branco R."/>
            <person name="Eusebio N."/>
            <person name="Adriana R."/>
            <person name="Vieira A."/>
            <person name="Brugerolle De Fraissinette N."/>
            <person name="Rezende De Castro R."/>
            <person name="Schneider M.P."/>
            <person name="Vasconcelos V."/>
            <person name="Leao P.N."/>
        </authorList>
    </citation>
    <scope>NUCLEOTIDE SEQUENCE</scope>
    <source>
        <strain evidence="2">LEGE 11467</strain>
    </source>
</reference>
<comment type="caution">
    <text evidence="2">The sequence shown here is derived from an EMBL/GenBank/DDBJ whole genome shotgun (WGS) entry which is preliminary data.</text>
</comment>
<dbReference type="SUPFAM" id="SSF54427">
    <property type="entry name" value="NTF2-like"/>
    <property type="match status" value="1"/>
</dbReference>
<evidence type="ECO:0000313" key="2">
    <source>
        <dbReference type="EMBL" id="MBE9040084.1"/>
    </source>
</evidence>
<evidence type="ECO:0000313" key="3">
    <source>
        <dbReference type="Proteomes" id="UP000621799"/>
    </source>
</evidence>
<dbReference type="InterPro" id="IPR037401">
    <property type="entry name" value="SnoaL-like"/>
</dbReference>
<accession>A0A928VTI8</accession>
<dbReference type="Proteomes" id="UP000621799">
    <property type="component" value="Unassembled WGS sequence"/>
</dbReference>
<dbReference type="Gene3D" id="3.10.450.50">
    <property type="match status" value="1"/>
</dbReference>
<keyword evidence="3" id="KW-1185">Reference proteome</keyword>
<proteinExistence type="predicted"/>
<dbReference type="RefSeq" id="WP_264320342.1">
    <property type="nucleotide sequence ID" value="NZ_JADEXN010000054.1"/>
</dbReference>
<organism evidence="2 3">
    <name type="scientific">Zarconia navalis LEGE 11467</name>
    <dbReference type="NCBI Taxonomy" id="1828826"/>
    <lineage>
        <taxon>Bacteria</taxon>
        <taxon>Bacillati</taxon>
        <taxon>Cyanobacteriota</taxon>
        <taxon>Cyanophyceae</taxon>
        <taxon>Oscillatoriophycideae</taxon>
        <taxon>Oscillatoriales</taxon>
        <taxon>Oscillatoriales incertae sedis</taxon>
        <taxon>Zarconia</taxon>
        <taxon>Zarconia navalis</taxon>
    </lineage>
</organism>
<dbReference type="Pfam" id="PF13577">
    <property type="entry name" value="SnoaL_4"/>
    <property type="match status" value="1"/>
</dbReference>
<name>A0A928VTI8_9CYAN</name>
<evidence type="ECO:0000259" key="1">
    <source>
        <dbReference type="Pfam" id="PF13577"/>
    </source>
</evidence>
<gene>
    <name evidence="2" type="ORF">IQ235_04665</name>
</gene>
<dbReference type="EMBL" id="JADEXN010000054">
    <property type="protein sequence ID" value="MBE9040084.1"/>
    <property type="molecule type" value="Genomic_DNA"/>
</dbReference>
<feature type="domain" description="SnoaL-like" evidence="1">
    <location>
        <begin position="8"/>
        <end position="135"/>
    </location>
</feature>